<keyword evidence="2" id="KW-0436">Ligase</keyword>
<protein>
    <submittedName>
        <fullName evidence="2">Acetyl-coa synthetase (Adp-forming) alpha chain</fullName>
        <ecNumber evidence="2">6.2.1.13</ecNumber>
    </submittedName>
</protein>
<name>A0A0W8FP98_9ZZZZ</name>
<evidence type="ECO:0000313" key="2">
    <source>
        <dbReference type="EMBL" id="KUG22562.1"/>
    </source>
</evidence>
<dbReference type="PANTHER" id="PTHR42793">
    <property type="entry name" value="COA BINDING DOMAIN CONTAINING PROTEIN"/>
    <property type="match status" value="1"/>
</dbReference>
<dbReference type="InterPro" id="IPR032875">
    <property type="entry name" value="Succ_CoA_lig_flav_dom"/>
</dbReference>
<dbReference type="Pfam" id="PF13380">
    <property type="entry name" value="CoA_binding_2"/>
    <property type="match status" value="1"/>
</dbReference>
<gene>
    <name evidence="2" type="ORF">ASZ90_007654</name>
</gene>
<reference evidence="2" key="1">
    <citation type="journal article" date="2015" name="Proc. Natl. Acad. Sci. U.S.A.">
        <title>Networks of energetic and metabolic interactions define dynamics in microbial communities.</title>
        <authorList>
            <person name="Embree M."/>
            <person name="Liu J.K."/>
            <person name="Al-Bassam M.M."/>
            <person name="Zengler K."/>
        </authorList>
    </citation>
    <scope>NUCLEOTIDE SEQUENCE</scope>
</reference>
<dbReference type="EC" id="6.2.1.13" evidence="2"/>
<dbReference type="SUPFAM" id="SSF52210">
    <property type="entry name" value="Succinyl-CoA synthetase domains"/>
    <property type="match status" value="2"/>
</dbReference>
<dbReference type="InterPro" id="IPR016102">
    <property type="entry name" value="Succinyl-CoA_synth-like"/>
</dbReference>
<dbReference type="PANTHER" id="PTHR42793:SF1">
    <property type="entry name" value="PEPTIDYL-LYSINE N-ACETYLTRANSFERASE PATZ"/>
    <property type="match status" value="1"/>
</dbReference>
<proteinExistence type="predicted"/>
<evidence type="ECO:0000259" key="1">
    <source>
        <dbReference type="SMART" id="SM00881"/>
    </source>
</evidence>
<dbReference type="SMART" id="SM00881">
    <property type="entry name" value="CoA_binding"/>
    <property type="match status" value="1"/>
</dbReference>
<dbReference type="AlphaFoldDB" id="A0A0W8FP98"/>
<dbReference type="Pfam" id="PF13607">
    <property type="entry name" value="Succ_CoA_lig"/>
    <property type="match status" value="1"/>
</dbReference>
<dbReference type="Gene3D" id="3.40.50.261">
    <property type="entry name" value="Succinyl-CoA synthetase domains"/>
    <property type="match status" value="2"/>
</dbReference>
<dbReference type="GO" id="GO:0043758">
    <property type="term" value="F:acetate-CoA ligase (ADP-forming) activity"/>
    <property type="evidence" value="ECO:0007669"/>
    <property type="project" value="UniProtKB-EC"/>
</dbReference>
<dbReference type="InterPro" id="IPR036291">
    <property type="entry name" value="NAD(P)-bd_dom_sf"/>
</dbReference>
<dbReference type="Gene3D" id="3.40.50.720">
    <property type="entry name" value="NAD(P)-binding Rossmann-like Domain"/>
    <property type="match status" value="1"/>
</dbReference>
<comment type="caution">
    <text evidence="2">The sequence shown here is derived from an EMBL/GenBank/DDBJ whole genome shotgun (WGS) entry which is preliminary data.</text>
</comment>
<dbReference type="EMBL" id="LNQE01000956">
    <property type="protein sequence ID" value="KUG22562.1"/>
    <property type="molecule type" value="Genomic_DNA"/>
</dbReference>
<sequence>MNLKPLLEPKTMAVIGVSATNERHPANVIYDKNNHRYPVEVFAVNPKGGRLHDAKLYKRISDLPRIIDLAVIAARAEYVPDVVSKCIKAGVKSAAVISGGFTEGGRRDLQNRIVDMAREANFPFIGPNCLGIFSPFHVDTFFLPIERMIKPDPGSVALVSQSGGILVDQMIKFSQQGVGMSKAISIGNKAFVREIDMLRYLITDPTTKVIAFYVEGFAEGEGRAFALAAERSPKPVIIMKSGKSEAGHRAVSSHTASMAGDYASFKAAIAQHNILEAANEHELVSFCEVLSVYQYSIDGRIGIITASGGHGAMAVDTCVTEKMSVPELSQETKEKLKDAVSDNVRAIASLSNPVDLTGSATDDDFVACARIMAASDEIDCIVLLLLPYIPGITLDIGVKLSQVCKQYKKPFIAYAPHVEKYNMMIDGFELNGIPASSSIEGAVLMAKALVRK</sequence>
<dbReference type="SUPFAM" id="SSF51735">
    <property type="entry name" value="NAD(P)-binding Rossmann-fold domains"/>
    <property type="match status" value="1"/>
</dbReference>
<dbReference type="InterPro" id="IPR003781">
    <property type="entry name" value="CoA-bd"/>
</dbReference>
<organism evidence="2">
    <name type="scientific">hydrocarbon metagenome</name>
    <dbReference type="NCBI Taxonomy" id="938273"/>
    <lineage>
        <taxon>unclassified sequences</taxon>
        <taxon>metagenomes</taxon>
        <taxon>ecological metagenomes</taxon>
    </lineage>
</organism>
<accession>A0A0W8FP98</accession>
<feature type="domain" description="CoA-binding" evidence="1">
    <location>
        <begin position="6"/>
        <end position="101"/>
    </location>
</feature>